<dbReference type="Gene3D" id="1.20.120.1080">
    <property type="match status" value="1"/>
</dbReference>
<dbReference type="Gene3D" id="3.40.50.300">
    <property type="entry name" value="P-loop containing nucleotide triphosphate hydrolases"/>
    <property type="match status" value="2"/>
</dbReference>
<dbReference type="PANTHER" id="PTHR18934:SF91">
    <property type="entry name" value="PRE-MRNA-SPLICING FACTOR ATP-DEPENDENT RNA HELICASE PRP16"/>
    <property type="match status" value="1"/>
</dbReference>
<evidence type="ECO:0000259" key="9">
    <source>
        <dbReference type="PROSITE" id="PS51192"/>
    </source>
</evidence>
<dbReference type="PROSITE" id="PS51194">
    <property type="entry name" value="HELICASE_CTER"/>
    <property type="match status" value="1"/>
</dbReference>
<feature type="domain" description="Helicase ATP-binding" evidence="9">
    <location>
        <begin position="46"/>
        <end position="212"/>
    </location>
</feature>
<feature type="compositionally biased region" description="Basic and acidic residues" evidence="8">
    <location>
        <begin position="1"/>
        <end position="11"/>
    </location>
</feature>
<dbReference type="InterPro" id="IPR001650">
    <property type="entry name" value="Helicase_C-like"/>
</dbReference>
<comment type="similarity">
    <text evidence="1">Belongs to the DEAD box helicase family. DEAH subfamily.</text>
</comment>
<organism evidence="11">
    <name type="scientific">Satyrvirus sp</name>
    <dbReference type="NCBI Taxonomy" id="2487771"/>
    <lineage>
        <taxon>Viruses</taxon>
        <taxon>Varidnaviria</taxon>
        <taxon>Bamfordvirae</taxon>
        <taxon>Nucleocytoviricota</taxon>
        <taxon>Megaviricetes</taxon>
        <taxon>Imitervirales</taxon>
        <taxon>Mimiviridae</taxon>
        <taxon>Megamimivirinae</taxon>
    </lineage>
</organism>
<dbReference type="PANTHER" id="PTHR18934">
    <property type="entry name" value="ATP-DEPENDENT RNA HELICASE"/>
    <property type="match status" value="1"/>
</dbReference>
<dbReference type="InterPro" id="IPR014001">
    <property type="entry name" value="Helicase_ATP-bd"/>
</dbReference>
<dbReference type="EMBL" id="MK072453">
    <property type="protein sequence ID" value="AYV85454.1"/>
    <property type="molecule type" value="Genomic_DNA"/>
</dbReference>
<evidence type="ECO:0000259" key="10">
    <source>
        <dbReference type="PROSITE" id="PS51194"/>
    </source>
</evidence>
<dbReference type="InterPro" id="IPR027417">
    <property type="entry name" value="P-loop_NTPase"/>
</dbReference>
<keyword evidence="6" id="KW-0067">ATP-binding</keyword>
<evidence type="ECO:0000256" key="2">
    <source>
        <dbReference type="ARBA" id="ARBA00012552"/>
    </source>
</evidence>
<dbReference type="Pfam" id="PF00270">
    <property type="entry name" value="DEAD"/>
    <property type="match status" value="1"/>
</dbReference>
<evidence type="ECO:0000256" key="7">
    <source>
        <dbReference type="ARBA" id="ARBA00047984"/>
    </source>
</evidence>
<dbReference type="CDD" id="cd18791">
    <property type="entry name" value="SF2_C_RHA"/>
    <property type="match status" value="1"/>
</dbReference>
<evidence type="ECO:0000313" key="11">
    <source>
        <dbReference type="EMBL" id="AYV85454.1"/>
    </source>
</evidence>
<keyword evidence="5 11" id="KW-0347">Helicase</keyword>
<evidence type="ECO:0000256" key="5">
    <source>
        <dbReference type="ARBA" id="ARBA00022806"/>
    </source>
</evidence>
<dbReference type="GO" id="GO:0003723">
    <property type="term" value="F:RNA binding"/>
    <property type="evidence" value="ECO:0007669"/>
    <property type="project" value="TreeGrafter"/>
</dbReference>
<protein>
    <recommendedName>
        <fullName evidence="2">RNA helicase</fullName>
        <ecNumber evidence="2">3.6.4.13</ecNumber>
    </recommendedName>
</protein>
<dbReference type="SUPFAM" id="SSF52540">
    <property type="entry name" value="P-loop containing nucleoside triphosphate hydrolases"/>
    <property type="match status" value="1"/>
</dbReference>
<keyword evidence="4" id="KW-0378">Hydrolase</keyword>
<reference evidence="11" key="1">
    <citation type="submission" date="2018-10" db="EMBL/GenBank/DDBJ databases">
        <title>Hidden diversity of soil giant viruses.</title>
        <authorList>
            <person name="Schulz F."/>
            <person name="Alteio L."/>
            <person name="Goudeau D."/>
            <person name="Ryan E.M."/>
            <person name="Malmstrom R.R."/>
            <person name="Blanchard J."/>
            <person name="Woyke T."/>
        </authorList>
    </citation>
    <scope>NUCLEOTIDE SEQUENCE</scope>
    <source>
        <strain evidence="11">SAV1</strain>
    </source>
</reference>
<evidence type="ECO:0000256" key="3">
    <source>
        <dbReference type="ARBA" id="ARBA00022741"/>
    </source>
</evidence>
<gene>
    <name evidence="11" type="ORF">Satyrvirus17_14</name>
</gene>
<dbReference type="GO" id="GO:0005524">
    <property type="term" value="F:ATP binding"/>
    <property type="evidence" value="ECO:0007669"/>
    <property type="project" value="UniProtKB-KW"/>
</dbReference>
<dbReference type="SMART" id="SM00487">
    <property type="entry name" value="DEXDc"/>
    <property type="match status" value="1"/>
</dbReference>
<feature type="region of interest" description="Disordered" evidence="8">
    <location>
        <begin position="1"/>
        <end position="21"/>
    </location>
</feature>
<dbReference type="SMART" id="SM00490">
    <property type="entry name" value="HELICc"/>
    <property type="match status" value="1"/>
</dbReference>
<proteinExistence type="inferred from homology"/>
<evidence type="ECO:0000256" key="1">
    <source>
        <dbReference type="ARBA" id="ARBA00008792"/>
    </source>
</evidence>
<evidence type="ECO:0000256" key="4">
    <source>
        <dbReference type="ARBA" id="ARBA00022801"/>
    </source>
</evidence>
<dbReference type="Pfam" id="PF00271">
    <property type="entry name" value="Helicase_C"/>
    <property type="match status" value="1"/>
</dbReference>
<comment type="catalytic activity">
    <reaction evidence="7">
        <text>ATP + H2O = ADP + phosphate + H(+)</text>
        <dbReference type="Rhea" id="RHEA:13065"/>
        <dbReference type="ChEBI" id="CHEBI:15377"/>
        <dbReference type="ChEBI" id="CHEBI:15378"/>
        <dbReference type="ChEBI" id="CHEBI:30616"/>
        <dbReference type="ChEBI" id="CHEBI:43474"/>
        <dbReference type="ChEBI" id="CHEBI:456216"/>
        <dbReference type="EC" id="3.6.4.13"/>
    </reaction>
</comment>
<accession>A0A3G5AFT3</accession>
<dbReference type="EC" id="3.6.4.13" evidence="2"/>
<feature type="domain" description="Helicase C-terminal" evidence="10">
    <location>
        <begin position="240"/>
        <end position="412"/>
    </location>
</feature>
<evidence type="ECO:0000256" key="6">
    <source>
        <dbReference type="ARBA" id="ARBA00022840"/>
    </source>
</evidence>
<dbReference type="GO" id="GO:0003724">
    <property type="term" value="F:RNA helicase activity"/>
    <property type="evidence" value="ECO:0007669"/>
    <property type="project" value="UniProtKB-EC"/>
</dbReference>
<dbReference type="PROSITE" id="PS51192">
    <property type="entry name" value="HELICASE_ATP_BIND_1"/>
    <property type="match status" value="1"/>
</dbReference>
<dbReference type="InterPro" id="IPR011545">
    <property type="entry name" value="DEAD/DEAH_box_helicase_dom"/>
</dbReference>
<name>A0A3G5AFT3_9VIRU</name>
<evidence type="ECO:0000256" key="8">
    <source>
        <dbReference type="SAM" id="MobiDB-lite"/>
    </source>
</evidence>
<dbReference type="GO" id="GO:0016787">
    <property type="term" value="F:hydrolase activity"/>
    <property type="evidence" value="ECO:0007669"/>
    <property type="project" value="UniProtKB-KW"/>
</dbReference>
<keyword evidence="3" id="KW-0547">Nucleotide-binding</keyword>
<sequence>MDKIGILDPEGKNPNPLTGEPYSQEYKDLAKTWSKFSAYEKANEILDDIKKYQLLFVISSTGSGKTVMVPKFILHYTNYKGKVAIILPKRIVTLSAAAFSAKTLDVELGKQVGYVYKGSPKEMLNNENRLVYMTTGTIIMKFMKDPLLKEYDAIVVDEAHERRTEIDLILLFLKNLLESGKRPDLRVIIMSATIDGSKYREYFSKVESKIINISGQPNFEIKTYYLDKPTTSYMDTGLEVIDNLVTKETKKDILFFITSSNEAYQLCKQIRQKYPKVYCIEVYADMDKTLRLYAESSDEFLELGNYDQKLVMATNVAESSITIDGLKYVIDSCYEVYNYFNPEYFGNILEKRLITKAQALQRRGRVGRTEPGVCYHLVTKEEFDSLKEYPDPDILKQDITMDMLKVIQLTESKTYAEGNSLLNKLMDPPKKSYIDAAYNLYSFYKIIDSDGKLTKIGKDVVELSSLPINLALFLIYSYQLYCAKEASIIIAMVEETKGKINNLFFKADTICDSECSKAASKDLIKNVISKKGDHLTLLNIYQKFKETTDQKAWVRKYGIKIDILNKAKKTADKYYYKIINISRAPQISRVENTNIKKKIVEALKLSHKHLAAIKMVPVYPKKKIDGQINRESVLYYSYSRKELSNKNFVYNELTNINNNWEFSIVTLV</sequence>
<dbReference type="CDD" id="cd17917">
    <property type="entry name" value="DEXHc_RHA-like"/>
    <property type="match status" value="1"/>
</dbReference>